<dbReference type="Pfam" id="PF13136">
    <property type="entry name" value="DUF3984"/>
    <property type="match status" value="1"/>
</dbReference>
<feature type="compositionally biased region" description="Basic and acidic residues" evidence="1">
    <location>
        <begin position="381"/>
        <end position="393"/>
    </location>
</feature>
<dbReference type="RefSeq" id="XP_033576614.1">
    <property type="nucleotide sequence ID" value="XM_033714747.1"/>
</dbReference>
<accession>A0A6A6YLG6</accession>
<name>A0A6A6YLG6_9PEZI</name>
<gene>
    <name evidence="2 4" type="ORF">BDZ99DRAFT_365897</name>
</gene>
<dbReference type="InterPro" id="IPR025040">
    <property type="entry name" value="DUF3984"/>
</dbReference>
<dbReference type="EMBL" id="MU003701">
    <property type="protein sequence ID" value="KAF2809650.1"/>
    <property type="molecule type" value="Genomic_DNA"/>
</dbReference>
<evidence type="ECO:0000313" key="3">
    <source>
        <dbReference type="Proteomes" id="UP000504636"/>
    </source>
</evidence>
<proteinExistence type="predicted"/>
<reference evidence="2 4" key="1">
    <citation type="journal article" date="2020" name="Stud. Mycol.">
        <title>101 Dothideomycetes genomes: a test case for predicting lifestyles and emergence of pathogens.</title>
        <authorList>
            <person name="Haridas S."/>
            <person name="Albert R."/>
            <person name="Binder M."/>
            <person name="Bloem J."/>
            <person name="Labutti K."/>
            <person name="Salamov A."/>
            <person name="Andreopoulos B."/>
            <person name="Baker S."/>
            <person name="Barry K."/>
            <person name="Bills G."/>
            <person name="Bluhm B."/>
            <person name="Cannon C."/>
            <person name="Castanera R."/>
            <person name="Culley D."/>
            <person name="Daum C."/>
            <person name="Ezra D."/>
            <person name="Gonzalez J."/>
            <person name="Henrissat B."/>
            <person name="Kuo A."/>
            <person name="Liang C."/>
            <person name="Lipzen A."/>
            <person name="Lutzoni F."/>
            <person name="Magnuson J."/>
            <person name="Mondo S."/>
            <person name="Nolan M."/>
            <person name="Ohm R."/>
            <person name="Pangilinan J."/>
            <person name="Park H.-J."/>
            <person name="Ramirez L."/>
            <person name="Alfaro M."/>
            <person name="Sun H."/>
            <person name="Tritt A."/>
            <person name="Yoshinaga Y."/>
            <person name="Zwiers L.-H."/>
            <person name="Turgeon B."/>
            <person name="Goodwin S."/>
            <person name="Spatafora J."/>
            <person name="Crous P."/>
            <person name="Grigoriev I."/>
        </authorList>
    </citation>
    <scope>NUCLEOTIDE SEQUENCE</scope>
    <source>
        <strain evidence="2 4">CBS 304.34</strain>
    </source>
</reference>
<organism evidence="2">
    <name type="scientific">Mytilinidion resinicola</name>
    <dbReference type="NCBI Taxonomy" id="574789"/>
    <lineage>
        <taxon>Eukaryota</taxon>
        <taxon>Fungi</taxon>
        <taxon>Dikarya</taxon>
        <taxon>Ascomycota</taxon>
        <taxon>Pezizomycotina</taxon>
        <taxon>Dothideomycetes</taxon>
        <taxon>Pleosporomycetidae</taxon>
        <taxon>Mytilinidiales</taxon>
        <taxon>Mytilinidiaceae</taxon>
        <taxon>Mytilinidion</taxon>
    </lineage>
</organism>
<dbReference type="AlphaFoldDB" id="A0A6A6YLG6"/>
<reference evidence="4" key="3">
    <citation type="submission" date="2025-04" db="UniProtKB">
        <authorList>
            <consortium name="RefSeq"/>
        </authorList>
    </citation>
    <scope>IDENTIFICATION</scope>
    <source>
        <strain evidence="4">CBS 304.34</strain>
    </source>
</reference>
<feature type="non-terminal residue" evidence="2">
    <location>
        <position position="421"/>
    </location>
</feature>
<keyword evidence="3" id="KW-1185">Reference proteome</keyword>
<dbReference type="GeneID" id="54455640"/>
<evidence type="ECO:0000313" key="2">
    <source>
        <dbReference type="EMBL" id="KAF2809650.1"/>
    </source>
</evidence>
<feature type="region of interest" description="Disordered" evidence="1">
    <location>
        <begin position="377"/>
        <end position="405"/>
    </location>
</feature>
<sequence>RSRRSHPNLTHLSLAPLSSKYPLDASTPPSPTSPTAQTPSYIANRSAPTTPGILSLSQSRSTSASRSRRRPKTPTAAYAYDGYFPAATTENPQHAIGEIPKAKSTSVLGPGLSTSNLNLTTSTSSVAIAGEGKKRHHLRTRTGDFRLPTPLHRHHTTHEAADEWLHRAGLAIAGETRESKGQSWLIRRASSTSLVRQSDGWDEHPSHEHEAGPQLMKLISGEHFEFSEGGWAGSPRVLSRFGSRVGSRIQSARGSRRGSRVWGSKGELAGMTHAQEDGGEEGYFAEEVVEADFVGSDEESVGDEEEVARLASERGFGLGGWMDRLVGWTLFSVEEDGESSDEEGEEEEALTREDVLLKKEVEAKRKKMEREAIIAASAAGSKEKEIEEEKDVPIPEPVPAEGEGGWQDAAWLLSVASKVLL</sequence>
<feature type="non-terminal residue" evidence="2">
    <location>
        <position position="1"/>
    </location>
</feature>
<dbReference type="OrthoDB" id="5339776at2759"/>
<dbReference type="Proteomes" id="UP000504636">
    <property type="component" value="Unplaced"/>
</dbReference>
<evidence type="ECO:0000256" key="1">
    <source>
        <dbReference type="SAM" id="MobiDB-lite"/>
    </source>
</evidence>
<protein>
    <submittedName>
        <fullName evidence="2 4">Uncharacterized protein</fullName>
    </submittedName>
</protein>
<feature type="compositionally biased region" description="Low complexity" evidence="1">
    <location>
        <begin position="55"/>
        <end position="65"/>
    </location>
</feature>
<feature type="region of interest" description="Disordered" evidence="1">
    <location>
        <begin position="1"/>
        <end position="75"/>
    </location>
</feature>
<evidence type="ECO:0000313" key="4">
    <source>
        <dbReference type="RefSeq" id="XP_033576614.1"/>
    </source>
</evidence>
<reference evidence="4" key="2">
    <citation type="submission" date="2020-04" db="EMBL/GenBank/DDBJ databases">
        <authorList>
            <consortium name="NCBI Genome Project"/>
        </authorList>
    </citation>
    <scope>NUCLEOTIDE SEQUENCE</scope>
    <source>
        <strain evidence="4">CBS 304.34</strain>
    </source>
</reference>